<keyword evidence="5 7" id="KW-0653">Protein transport</keyword>
<comment type="subcellular location">
    <subcellularLocation>
        <location evidence="1 7">Membrane</location>
        <topology evidence="1 7">Peripheral membrane protein</topology>
    </subcellularLocation>
</comment>
<dbReference type="GO" id="GO:0035494">
    <property type="term" value="P:SNARE complex disassembly"/>
    <property type="evidence" value="ECO:0007669"/>
    <property type="project" value="TreeGrafter"/>
</dbReference>
<evidence type="ECO:0000313" key="8">
    <source>
        <dbReference type="EMBL" id="ORX41659.1"/>
    </source>
</evidence>
<evidence type="ECO:0000256" key="5">
    <source>
        <dbReference type="ARBA" id="ARBA00022927"/>
    </source>
</evidence>
<sequence>MDSKEQTEEKAFACLRDAEKKKNYKGWFGRNKLDEAAEQFQNAGNYFKCIKKWKEAGDAYYQAAGCLIVIQENDEATTSFINASKCYKKSSPIEAVNSLKQAIQFLIEKGKLNQAANHQKTIAEIYETDLMDTEKALEAYENAADWYSTENSPVLSSQCSLKVAHLCGELEQYEKAYGLFEKVASNSVDNDLAKWSVKEYLLKAGLCHLANKANEGGFLTFLDTFDEIDGTFRDTREYKFLENLVTFSEEKRVDDFVKCISEYDSLTRLDPWKTKILLKIKKDMEEVSIL</sequence>
<evidence type="ECO:0000313" key="9">
    <source>
        <dbReference type="Proteomes" id="UP000193719"/>
    </source>
</evidence>
<dbReference type="GO" id="GO:0031201">
    <property type="term" value="C:SNARE complex"/>
    <property type="evidence" value="ECO:0007669"/>
    <property type="project" value="TreeGrafter"/>
</dbReference>
<reference evidence="8 9" key="1">
    <citation type="submission" date="2016-08" db="EMBL/GenBank/DDBJ databases">
        <title>Genomes of anaerobic fungi encode conserved fungal cellulosomes for biomass hydrolysis.</title>
        <authorList>
            <consortium name="DOE Joint Genome Institute"/>
            <person name="Haitjema C.H."/>
            <person name="Gilmore S.P."/>
            <person name="Henske J.K."/>
            <person name="Solomon K.V."/>
            <person name="De Groot R."/>
            <person name="Kuo A."/>
            <person name="Mondo S.J."/>
            <person name="Salamov A.A."/>
            <person name="Labutti K."/>
            <person name="Zhao Z."/>
            <person name="Chiniquy J."/>
            <person name="Barry K."/>
            <person name="Brewer H.M."/>
            <person name="Purvine S.O."/>
            <person name="Wright A.T."/>
            <person name="Boxma B."/>
            <person name="Van Alen T."/>
            <person name="Hackstein J.H."/>
            <person name="Baker S.E."/>
            <person name="Grigoriev I.V."/>
            <person name="O'Malley M.A."/>
        </authorList>
    </citation>
    <scope>NUCLEOTIDE SEQUENCE [LARGE SCALE GENOMIC DNA]</scope>
    <source>
        <strain evidence="9">finn</strain>
    </source>
</reference>
<dbReference type="AlphaFoldDB" id="A0A1Y1UUF8"/>
<dbReference type="GO" id="GO:0005483">
    <property type="term" value="F:soluble NSF attachment protein activity"/>
    <property type="evidence" value="ECO:0007669"/>
    <property type="project" value="TreeGrafter"/>
</dbReference>
<evidence type="ECO:0000256" key="1">
    <source>
        <dbReference type="ARBA" id="ARBA00004170"/>
    </source>
</evidence>
<dbReference type="GO" id="GO:0005774">
    <property type="term" value="C:vacuolar membrane"/>
    <property type="evidence" value="ECO:0007669"/>
    <property type="project" value="TreeGrafter"/>
</dbReference>
<dbReference type="PANTHER" id="PTHR13768">
    <property type="entry name" value="SOLUBLE NSF ATTACHMENT PROTEIN SNAP"/>
    <property type="match status" value="1"/>
</dbReference>
<evidence type="ECO:0000256" key="4">
    <source>
        <dbReference type="ARBA" id="ARBA00022892"/>
    </source>
</evidence>
<dbReference type="Pfam" id="PF14938">
    <property type="entry name" value="SNAP"/>
    <property type="match status" value="1"/>
</dbReference>
<gene>
    <name evidence="8" type="ORF">BCR36DRAFT_407427</name>
</gene>
<comment type="similarity">
    <text evidence="2 7">Belongs to the SNAP family.</text>
</comment>
<dbReference type="PANTHER" id="PTHR13768:SF8">
    <property type="entry name" value="ALPHA-SOLUBLE NSF ATTACHMENT PROTEIN"/>
    <property type="match status" value="1"/>
</dbReference>
<dbReference type="STRING" id="1754191.A0A1Y1UUF8"/>
<dbReference type="FunFam" id="1.25.40.10:FF:000049">
    <property type="entry name" value="Alpha-soluble NSF attachment protein-like"/>
    <property type="match status" value="1"/>
</dbReference>
<keyword evidence="4 7" id="KW-0931">ER-Golgi transport</keyword>
<dbReference type="InterPro" id="IPR011990">
    <property type="entry name" value="TPR-like_helical_dom_sf"/>
</dbReference>
<comment type="function">
    <text evidence="7">Required for vesicular transport between the endoplasmic reticulum and the Golgi apparatus.</text>
</comment>
<dbReference type="SUPFAM" id="SSF48452">
    <property type="entry name" value="TPR-like"/>
    <property type="match status" value="1"/>
</dbReference>
<evidence type="ECO:0000256" key="3">
    <source>
        <dbReference type="ARBA" id="ARBA00022448"/>
    </source>
</evidence>
<dbReference type="GO" id="GO:0006886">
    <property type="term" value="P:intracellular protein transport"/>
    <property type="evidence" value="ECO:0007669"/>
    <property type="project" value="UniProtKB-UniRule"/>
</dbReference>
<dbReference type="GO" id="GO:0019905">
    <property type="term" value="F:syntaxin binding"/>
    <property type="evidence" value="ECO:0007669"/>
    <property type="project" value="TreeGrafter"/>
</dbReference>
<keyword evidence="6 7" id="KW-0472">Membrane</keyword>
<dbReference type="Proteomes" id="UP000193719">
    <property type="component" value="Unassembled WGS sequence"/>
</dbReference>
<proteinExistence type="inferred from homology"/>
<accession>A0A1Y1UUF8</accession>
<protein>
    <submittedName>
        <fullName evidence="8">TPR-like protein</fullName>
    </submittedName>
</protein>
<dbReference type="InterPro" id="IPR000744">
    <property type="entry name" value="NSF_attach"/>
</dbReference>
<dbReference type="CDD" id="cd15832">
    <property type="entry name" value="SNAP"/>
    <property type="match status" value="1"/>
</dbReference>
<dbReference type="OrthoDB" id="9984275at2759"/>
<name>A0A1Y1UUF8_9FUNG</name>
<evidence type="ECO:0000256" key="2">
    <source>
        <dbReference type="ARBA" id="ARBA00010050"/>
    </source>
</evidence>
<dbReference type="PRINTS" id="PR00448">
    <property type="entry name" value="NSFATTACHMNT"/>
</dbReference>
<keyword evidence="9" id="KW-1185">Reference proteome</keyword>
<dbReference type="EMBL" id="MCFH01000081">
    <property type="protein sequence ID" value="ORX41659.1"/>
    <property type="molecule type" value="Genomic_DNA"/>
</dbReference>
<dbReference type="Gene3D" id="1.25.40.10">
    <property type="entry name" value="Tetratricopeptide repeat domain"/>
    <property type="match status" value="1"/>
</dbReference>
<comment type="caution">
    <text evidence="8">The sequence shown here is derived from an EMBL/GenBank/DDBJ whole genome shotgun (WGS) entry which is preliminary data.</text>
</comment>
<reference evidence="8 9" key="2">
    <citation type="submission" date="2016-08" db="EMBL/GenBank/DDBJ databases">
        <title>Pervasive Adenine N6-methylation of Active Genes in Fungi.</title>
        <authorList>
            <consortium name="DOE Joint Genome Institute"/>
            <person name="Mondo S.J."/>
            <person name="Dannebaum R.O."/>
            <person name="Kuo R.C."/>
            <person name="Labutti K."/>
            <person name="Haridas S."/>
            <person name="Kuo A."/>
            <person name="Salamov A."/>
            <person name="Ahrendt S.R."/>
            <person name="Lipzen A."/>
            <person name="Sullivan W."/>
            <person name="Andreopoulos W.B."/>
            <person name="Clum A."/>
            <person name="Lindquist E."/>
            <person name="Daum C."/>
            <person name="Ramamoorthy G.K."/>
            <person name="Gryganskyi A."/>
            <person name="Culley D."/>
            <person name="Magnuson J.K."/>
            <person name="James T.Y."/>
            <person name="O'Malley M.A."/>
            <person name="Stajich J.E."/>
            <person name="Spatafora J.W."/>
            <person name="Visel A."/>
            <person name="Grigoriev I.V."/>
        </authorList>
    </citation>
    <scope>NUCLEOTIDE SEQUENCE [LARGE SCALE GENOMIC DNA]</scope>
    <source>
        <strain evidence="9">finn</strain>
    </source>
</reference>
<evidence type="ECO:0000256" key="7">
    <source>
        <dbReference type="RuleBase" id="RU367013"/>
    </source>
</evidence>
<organism evidence="8 9">
    <name type="scientific">Piromyces finnis</name>
    <dbReference type="NCBI Taxonomy" id="1754191"/>
    <lineage>
        <taxon>Eukaryota</taxon>
        <taxon>Fungi</taxon>
        <taxon>Fungi incertae sedis</taxon>
        <taxon>Chytridiomycota</taxon>
        <taxon>Chytridiomycota incertae sedis</taxon>
        <taxon>Neocallimastigomycetes</taxon>
        <taxon>Neocallimastigales</taxon>
        <taxon>Neocallimastigaceae</taxon>
        <taxon>Piromyces</taxon>
    </lineage>
</organism>
<evidence type="ECO:0000256" key="6">
    <source>
        <dbReference type="ARBA" id="ARBA00023136"/>
    </source>
</evidence>
<keyword evidence="3 7" id="KW-0813">Transport</keyword>